<feature type="compositionally biased region" description="Polar residues" evidence="1">
    <location>
        <begin position="293"/>
        <end position="302"/>
    </location>
</feature>
<dbReference type="Proteomes" id="UP000770661">
    <property type="component" value="Unassembled WGS sequence"/>
</dbReference>
<evidence type="ECO:0000313" key="2">
    <source>
        <dbReference type="EMBL" id="KAG0719591.1"/>
    </source>
</evidence>
<protein>
    <submittedName>
        <fullName evidence="2">Uncharacterized protein</fullName>
    </submittedName>
</protein>
<feature type="compositionally biased region" description="Basic and acidic residues" evidence="1">
    <location>
        <begin position="396"/>
        <end position="405"/>
    </location>
</feature>
<feature type="compositionally biased region" description="Polar residues" evidence="1">
    <location>
        <begin position="64"/>
        <end position="74"/>
    </location>
</feature>
<feature type="compositionally biased region" description="Basic residues" evidence="1">
    <location>
        <begin position="264"/>
        <end position="276"/>
    </location>
</feature>
<feature type="region of interest" description="Disordered" evidence="1">
    <location>
        <begin position="38"/>
        <end position="302"/>
    </location>
</feature>
<reference evidence="2" key="1">
    <citation type="submission" date="2020-07" db="EMBL/GenBank/DDBJ databases">
        <title>The High-quality genome of the commercially important snow crab, Chionoecetes opilio.</title>
        <authorList>
            <person name="Jeong J.-H."/>
            <person name="Ryu S."/>
        </authorList>
    </citation>
    <scope>NUCLEOTIDE SEQUENCE</scope>
    <source>
        <strain evidence="2">MADBK_172401_WGS</strain>
        <tissue evidence="2">Digestive gland</tissue>
    </source>
</reference>
<name>A0A8J4YAA8_CHIOP</name>
<sequence length="421" mass="46458">MDCATKVCKTFQDFNVLTTRMNRLYCFIYSALSYLPLGKRGKKPPTPAGRQKSNCTRTKRYHYNSPNQAETSNGVLRPHLWAPPGNGGSPRATREVHDGVGPVTSHETRGRTPLSPFLYRSKEWGAEKPGTQQYPGRQGREGREPGSADSMTPRSRPEIPLVVRGRPVTGSRNRNCRSHPRARKHPGTGEPSPGTRRGQDDGEGGFGEKTRLFNRAHRTPAQDQTPTVFEGVSQGRQLSGPPPRQKGLCWAERRDAKGSTSGVPHRRQRAAKRSGRSCHSTDEPQKRDRASAHTFSTPAGTWQQLKVETGPQKAEDLLRKGQQKGGFGCPLAGETVDRDHVVHLEAEAVPSGIGFDRGKRRGTSSSFTLMKAHPDWDDEDPGGHPHGGERSWTALPDEKSPDEHCWTPSRNPPAETVWGSE</sequence>
<accession>A0A8J4YAA8</accession>
<proteinExistence type="predicted"/>
<keyword evidence="3" id="KW-1185">Reference proteome</keyword>
<dbReference type="AlphaFoldDB" id="A0A8J4YAA8"/>
<feature type="compositionally biased region" description="Basic and acidic residues" evidence="1">
    <location>
        <begin position="279"/>
        <end position="291"/>
    </location>
</feature>
<dbReference type="EMBL" id="JACEEZ010014261">
    <property type="protein sequence ID" value="KAG0719591.1"/>
    <property type="molecule type" value="Genomic_DNA"/>
</dbReference>
<evidence type="ECO:0000313" key="3">
    <source>
        <dbReference type="Proteomes" id="UP000770661"/>
    </source>
</evidence>
<gene>
    <name evidence="2" type="ORF">GWK47_050117</name>
</gene>
<evidence type="ECO:0000256" key="1">
    <source>
        <dbReference type="SAM" id="MobiDB-lite"/>
    </source>
</evidence>
<organism evidence="2 3">
    <name type="scientific">Chionoecetes opilio</name>
    <name type="common">Atlantic snow crab</name>
    <name type="synonym">Cancer opilio</name>
    <dbReference type="NCBI Taxonomy" id="41210"/>
    <lineage>
        <taxon>Eukaryota</taxon>
        <taxon>Metazoa</taxon>
        <taxon>Ecdysozoa</taxon>
        <taxon>Arthropoda</taxon>
        <taxon>Crustacea</taxon>
        <taxon>Multicrustacea</taxon>
        <taxon>Malacostraca</taxon>
        <taxon>Eumalacostraca</taxon>
        <taxon>Eucarida</taxon>
        <taxon>Decapoda</taxon>
        <taxon>Pleocyemata</taxon>
        <taxon>Brachyura</taxon>
        <taxon>Eubrachyura</taxon>
        <taxon>Majoidea</taxon>
        <taxon>Majidae</taxon>
        <taxon>Chionoecetes</taxon>
    </lineage>
</organism>
<feature type="region of interest" description="Disordered" evidence="1">
    <location>
        <begin position="368"/>
        <end position="421"/>
    </location>
</feature>
<comment type="caution">
    <text evidence="2">The sequence shown here is derived from an EMBL/GenBank/DDBJ whole genome shotgun (WGS) entry which is preliminary data.</text>
</comment>
<feature type="compositionally biased region" description="Basic residues" evidence="1">
    <location>
        <begin position="174"/>
        <end position="186"/>
    </location>
</feature>